<dbReference type="Proteomes" id="UP000006352">
    <property type="component" value="Unassembled WGS sequence"/>
</dbReference>
<feature type="region of interest" description="Disordered" evidence="11">
    <location>
        <begin position="773"/>
        <end position="828"/>
    </location>
</feature>
<evidence type="ECO:0000259" key="13">
    <source>
        <dbReference type="Pfam" id="PF11597"/>
    </source>
</evidence>
<evidence type="ECO:0000256" key="1">
    <source>
        <dbReference type="ARBA" id="ARBA00004123"/>
    </source>
</evidence>
<gene>
    <name evidence="14" type="ORF">FIBRA_03087</name>
</gene>
<keyword evidence="15" id="KW-1185">Reference proteome</keyword>
<evidence type="ECO:0000256" key="8">
    <source>
        <dbReference type="ARBA" id="ARBA00023242"/>
    </source>
</evidence>
<dbReference type="HOGENOM" id="CLU_243920_0_0_1"/>
<dbReference type="InterPro" id="IPR021643">
    <property type="entry name" value="Mediator_Med13_N"/>
</dbReference>
<dbReference type="EMBL" id="HE797014">
    <property type="protein sequence ID" value="CCM01039.1"/>
    <property type="molecule type" value="Genomic_DNA"/>
</dbReference>
<feature type="compositionally biased region" description="Low complexity" evidence="11">
    <location>
        <begin position="647"/>
        <end position="659"/>
    </location>
</feature>
<dbReference type="RefSeq" id="XP_012180322.1">
    <property type="nucleotide sequence ID" value="XM_012324932.1"/>
</dbReference>
<evidence type="ECO:0000256" key="10">
    <source>
        <dbReference type="RuleBase" id="RU364134"/>
    </source>
</evidence>
<feature type="compositionally biased region" description="Acidic residues" evidence="11">
    <location>
        <begin position="796"/>
        <end position="810"/>
    </location>
</feature>
<dbReference type="InterPro" id="IPR051139">
    <property type="entry name" value="Mediator_complx_sub13"/>
</dbReference>
<dbReference type="GeneID" id="24095950"/>
<dbReference type="GO" id="GO:0016592">
    <property type="term" value="C:mediator complex"/>
    <property type="evidence" value="ECO:0007669"/>
    <property type="project" value="InterPro"/>
</dbReference>
<accession>J4H276</accession>
<organism evidence="14 15">
    <name type="scientific">Fibroporia radiculosa</name>
    <dbReference type="NCBI Taxonomy" id="599839"/>
    <lineage>
        <taxon>Eukaryota</taxon>
        <taxon>Fungi</taxon>
        <taxon>Dikarya</taxon>
        <taxon>Basidiomycota</taxon>
        <taxon>Agaricomycotina</taxon>
        <taxon>Agaricomycetes</taxon>
        <taxon>Polyporales</taxon>
        <taxon>Fibroporiaceae</taxon>
        <taxon>Fibroporia</taxon>
    </lineage>
</organism>
<feature type="domain" description="Mediator complex subunit Med13 C-terminal" evidence="12">
    <location>
        <begin position="1205"/>
        <end position="1513"/>
    </location>
</feature>
<feature type="region of interest" description="Disordered" evidence="11">
    <location>
        <begin position="627"/>
        <end position="674"/>
    </location>
</feature>
<evidence type="ECO:0000256" key="4">
    <source>
        <dbReference type="ARBA" id="ARBA00022491"/>
    </source>
</evidence>
<feature type="compositionally biased region" description="Pro residues" evidence="11">
    <location>
        <begin position="635"/>
        <end position="646"/>
    </location>
</feature>
<evidence type="ECO:0000256" key="5">
    <source>
        <dbReference type="ARBA" id="ARBA00023015"/>
    </source>
</evidence>
<dbReference type="PANTHER" id="PTHR48249:SF3">
    <property type="entry name" value="MEDIATOR OF RNA POLYMERASE II TRANSCRIPTION SUBUNIT 13"/>
    <property type="match status" value="1"/>
</dbReference>
<evidence type="ECO:0000256" key="9">
    <source>
        <dbReference type="ARBA" id="ARBA00032008"/>
    </source>
</evidence>
<protein>
    <recommendedName>
        <fullName evidence="3 10">Mediator of RNA polymerase II transcription subunit 13</fullName>
    </recommendedName>
    <alternativeName>
        <fullName evidence="9 10">Mediator complex subunit 13</fullName>
    </alternativeName>
</protein>
<feature type="region of interest" description="Disordered" evidence="11">
    <location>
        <begin position="344"/>
        <end position="442"/>
    </location>
</feature>
<dbReference type="Pfam" id="PF11597">
    <property type="entry name" value="Med13_N"/>
    <property type="match status" value="1"/>
</dbReference>
<sequence length="1529" mass="164956">MPSRLANGSGSSAHLLPRKSLRLPFHYFLTAVRDRLIDDIVSTSRKGSDARQVVRLRGGFLLGPSPASSEWSAGWEHHARTRPLIYSQLQIHLSQPPTTSSCARLLVHPVLRPTFYLPLHACLPLPSGAPITLLPHGVPAHYLHLYTGPTSALTSQFETSLMGLGAGDWKGAIEAGISIATSSASVCGDGQLPSYVIAWLSVQNKQGEDKGMPIIWPVRLCLSYHPSSPAPHARTSLPWNPELPTQLQASPPPPPPAVPLTLYNLEVQPPLYADGRTTPQQHATPRLPDTAHLRTPVSRRRRTLTSSPTAESLRAFRTMTLSTKPYARGMQNVATEVGGYVDSVAKDRDRERERMKREREGASARGRATSISGPPPNTMQLTPDVPKTEQPAVITPAATSSPAPPDDVPMDEDTGHTLDSSQDSSLNSLFSPPTDAATPFPDSVESILIPSDSHLSAEPIDLSVLQPAPEGFAADPIGTFDDAFGGFTAPWPQPTTSDFMDIGMKYDIGFNMNMDSLSHSRPGDRGGDTFDMDDGFGVFTDDDFNFFDAPAVQARPGAISTIPMQVDSVIKASEGLTPAAGPAPLGFSPQRSGDIMHISGPGPPLLSISQSSAWSHHGLAEGFTPRDFHAFDSIPPAPELLPPSPSQTPSSHSAPATPTVQLSDHDDHAGGQKLGYPSLGASIFDPIPFAPSHRINDSKYAFGKFALPSPPDDVERAQAMFFPSSGLSPAGGWRDRYSAATDPRIGIMRKLIGVKRKSFTQGVRPVRMSPSWVREHEEWESNTPSPSVEETKSDGESDDDEPWADEDEQVPDSRPSTPPPSYLPMGPTLLHTNFHHSRLLPLCSPLRPPGMVLEPPANITVPISVPTPVSPAALVGAASEKSKSLEAAAQLLVREVVENSAWADAWRINAAVSSVVPRPSAEVWQTDVKRAALLLEGVRGMQPTVDLCTLIGLEHPPPEVNGPLTSPPLIMLEPPVLAVGKADSIIQVLPTALRFWEKLGLRPRAGQKDVNAYVFYESANDEREVEIAHWLDRVSAAYSARNLGTHSAGNSAGCVRPGLVPTRFDSIKKTLVNFVATLAPMPEAYFVFYVVTPPSMVGLTSTPLRQILSAIKRTMKAHPGHGILFHFVPEAFTTGGLADPRALHGGLELFVHSVYDRILQPVERSMSRILGASGARIRSSFHAPAYALTGKIATNSGQGSNGGHMVTFRLDSHPSSLDVVDRHALLHVGYHVTPCGRWVLAACVDERGEEYELGVWLTPTESVESFVVSQVWSFSRAFAARANVEWRIVVAKLGTMGESELDAWIMHLDQAMSNLLETAPPVQVTLLTVECQNSWTLLTPTSVTGTKPTQLYTAAYSRSTPRVPSGAMFADSAYTSYAVFPLGELGCIPALSPVIKCGSGPGSADTSSISDFEDEEPLLHSQPYLRVTGSSTLISVPAGADYTAVSMVHIYRLHSVSSPKVMMPKRIDSVEVQDEEVQTLRDITHNYHALAVLAYSKWKLQEHPGLPIHLAALMTMKMALMGGGVETTL</sequence>
<evidence type="ECO:0000256" key="6">
    <source>
        <dbReference type="ARBA" id="ARBA00023159"/>
    </source>
</evidence>
<feature type="compositionally biased region" description="Low complexity" evidence="11">
    <location>
        <begin position="418"/>
        <end position="431"/>
    </location>
</feature>
<dbReference type="Pfam" id="PF06333">
    <property type="entry name" value="Med13_C"/>
    <property type="match status" value="1"/>
</dbReference>
<feature type="compositionally biased region" description="Basic and acidic residues" evidence="11">
    <location>
        <begin position="344"/>
        <end position="362"/>
    </location>
</feature>
<evidence type="ECO:0000313" key="14">
    <source>
        <dbReference type="EMBL" id="CCM01039.1"/>
    </source>
</evidence>
<dbReference type="STRING" id="599839.J4H276"/>
<keyword evidence="5 10" id="KW-0805">Transcription regulation</keyword>
<evidence type="ECO:0000259" key="12">
    <source>
        <dbReference type="Pfam" id="PF06333"/>
    </source>
</evidence>
<dbReference type="PANTHER" id="PTHR48249">
    <property type="entry name" value="MEDIATOR OF RNA POLYMERASE II TRANSCRIPTION SUBUNIT 13"/>
    <property type="match status" value="1"/>
</dbReference>
<dbReference type="GO" id="GO:0045944">
    <property type="term" value="P:positive regulation of transcription by RNA polymerase II"/>
    <property type="evidence" value="ECO:0007669"/>
    <property type="project" value="TreeGrafter"/>
</dbReference>
<dbReference type="GO" id="GO:0003713">
    <property type="term" value="F:transcription coactivator activity"/>
    <property type="evidence" value="ECO:0007669"/>
    <property type="project" value="TreeGrafter"/>
</dbReference>
<feature type="compositionally biased region" description="Low complexity" evidence="11">
    <location>
        <begin position="391"/>
        <end position="401"/>
    </location>
</feature>
<keyword evidence="8 10" id="KW-0539">Nucleus</keyword>
<comment type="subunit">
    <text evidence="10">Component of the SRB8-11 complex, which itself associates with the Mediator complex.</text>
</comment>
<keyword evidence="6 10" id="KW-0010">Activator</keyword>
<dbReference type="InParanoid" id="J4H276"/>
<name>J4H276_9APHY</name>
<dbReference type="InterPro" id="IPR009401">
    <property type="entry name" value="Med13_C"/>
</dbReference>
<evidence type="ECO:0000313" key="15">
    <source>
        <dbReference type="Proteomes" id="UP000006352"/>
    </source>
</evidence>
<evidence type="ECO:0000256" key="3">
    <source>
        <dbReference type="ARBA" id="ARBA00019618"/>
    </source>
</evidence>
<feature type="domain" description="Mediator complex subunit Med13 N-terminal" evidence="13">
    <location>
        <begin position="15"/>
        <end position="226"/>
    </location>
</feature>
<reference evidence="14 15" key="1">
    <citation type="journal article" date="2012" name="Appl. Environ. Microbiol.">
        <title>Short-read sequencing for genomic analysis of the brown rot fungus Fibroporia radiculosa.</title>
        <authorList>
            <person name="Tang J.D."/>
            <person name="Perkins A.D."/>
            <person name="Sonstegard T.S."/>
            <person name="Schroeder S.G."/>
            <person name="Burgess S.C."/>
            <person name="Diehl S.V."/>
        </authorList>
    </citation>
    <scope>NUCLEOTIDE SEQUENCE [LARGE SCALE GENOMIC DNA]</scope>
    <source>
        <strain evidence="14 15">TFFH 294</strain>
    </source>
</reference>
<comment type="subcellular location">
    <subcellularLocation>
        <location evidence="1 10">Nucleus</location>
    </subcellularLocation>
</comment>
<feature type="region of interest" description="Disordered" evidence="11">
    <location>
        <begin position="231"/>
        <end position="253"/>
    </location>
</feature>
<comment type="similarity">
    <text evidence="2 10">Belongs to the Mediator complex subunit 13 family.</text>
</comment>
<keyword evidence="4 10" id="KW-0678">Repressor</keyword>
<proteinExistence type="inferred from homology"/>
<evidence type="ECO:0000256" key="2">
    <source>
        <dbReference type="ARBA" id="ARBA00009354"/>
    </source>
</evidence>
<feature type="region of interest" description="Disordered" evidence="11">
    <location>
        <begin position="272"/>
        <end position="312"/>
    </location>
</feature>
<evidence type="ECO:0000256" key="7">
    <source>
        <dbReference type="ARBA" id="ARBA00023163"/>
    </source>
</evidence>
<evidence type="ECO:0000256" key="11">
    <source>
        <dbReference type="SAM" id="MobiDB-lite"/>
    </source>
</evidence>
<comment type="function">
    <text evidence="10">Component of the SRB8-11 complex. The SRB8-11 complex is a regulatory module of the Mediator complex which is itself involved in regulation of basal and activated RNA polymerase II-dependent transcription. The SRB8-11 complex may be involved in the transcriptional repression of a subset of genes regulated by Mediator. It may inhibit the association of the Mediator complex with RNA polymerase II to form the holoenzyme complex.</text>
</comment>
<keyword evidence="7 10" id="KW-0804">Transcription</keyword>
<dbReference type="OrthoDB" id="103819at2759"/>